<comment type="subcellular location">
    <subcellularLocation>
        <location evidence="1">Nucleus</location>
    </subcellularLocation>
</comment>
<dbReference type="InterPro" id="IPR013238">
    <property type="entry name" value="RNA_pol_III_Rbc25"/>
</dbReference>
<dbReference type="OrthoDB" id="10256606at2759"/>
<feature type="region of interest" description="Disordered" evidence="5">
    <location>
        <begin position="205"/>
        <end position="241"/>
    </location>
</feature>
<dbReference type="PANTHER" id="PTHR12709">
    <property type="entry name" value="DNA-DIRECTED RNA POLYMERASE II, III"/>
    <property type="match status" value="1"/>
</dbReference>
<dbReference type="PANTHER" id="PTHR12709:SF1">
    <property type="entry name" value="DNA-DIRECTED RNA POLYMERASE III SUBUNIT RPC8"/>
    <property type="match status" value="1"/>
</dbReference>
<evidence type="ECO:0000313" key="8">
    <source>
        <dbReference type="Proteomes" id="UP000247409"/>
    </source>
</evidence>
<gene>
    <name evidence="7" type="ORF">BWQ96_00469</name>
</gene>
<keyword evidence="4" id="KW-0804">Transcription</keyword>
<feature type="domain" description="RNA polymerase III subunit Rpc25" evidence="6">
    <location>
        <begin position="84"/>
        <end position="174"/>
    </location>
</feature>
<comment type="caution">
    <text evidence="7">The sequence shown here is derived from an EMBL/GenBank/DDBJ whole genome shotgun (WGS) entry which is preliminary data.</text>
</comment>
<dbReference type="SUPFAM" id="SSF50249">
    <property type="entry name" value="Nucleic acid-binding proteins"/>
    <property type="match status" value="1"/>
</dbReference>
<dbReference type="InterPro" id="IPR036898">
    <property type="entry name" value="RNA_pol_Rpb7-like_N_sf"/>
</dbReference>
<comment type="similarity">
    <text evidence="2">Belongs to the eukaryotic RPB7/RPC8 RNA polymerase subunit family.</text>
</comment>
<dbReference type="STRING" id="448386.A0A2V3J775"/>
<keyword evidence="8" id="KW-1185">Reference proteome</keyword>
<dbReference type="SUPFAM" id="SSF88798">
    <property type="entry name" value="N-terminal, heterodimerisation domain of RBP7 (RpoE)"/>
    <property type="match status" value="1"/>
</dbReference>
<evidence type="ECO:0000259" key="6">
    <source>
        <dbReference type="Pfam" id="PF08292"/>
    </source>
</evidence>
<dbReference type="InterPro" id="IPR045113">
    <property type="entry name" value="Rpb7-like"/>
</dbReference>
<evidence type="ECO:0000256" key="3">
    <source>
        <dbReference type="ARBA" id="ARBA00022478"/>
    </source>
</evidence>
<feature type="compositionally biased region" description="Acidic residues" evidence="5">
    <location>
        <begin position="225"/>
        <end position="234"/>
    </location>
</feature>
<evidence type="ECO:0000256" key="4">
    <source>
        <dbReference type="ARBA" id="ARBA00023163"/>
    </source>
</evidence>
<dbReference type="Pfam" id="PF08292">
    <property type="entry name" value="RNA_pol_Rbc25"/>
    <property type="match status" value="1"/>
</dbReference>
<dbReference type="GO" id="GO:0005666">
    <property type="term" value="C:RNA polymerase III complex"/>
    <property type="evidence" value="ECO:0007669"/>
    <property type="project" value="TreeGrafter"/>
</dbReference>
<keyword evidence="3 7" id="KW-0240">DNA-directed RNA polymerase</keyword>
<evidence type="ECO:0000256" key="5">
    <source>
        <dbReference type="SAM" id="MobiDB-lite"/>
    </source>
</evidence>
<reference evidence="7 8" key="1">
    <citation type="journal article" date="2018" name="Mol. Biol. Evol.">
        <title>Analysis of the draft genome of the red seaweed Gracilariopsis chorda provides insights into genome size evolution in Rhodophyta.</title>
        <authorList>
            <person name="Lee J."/>
            <person name="Yang E.C."/>
            <person name="Graf L."/>
            <person name="Yang J.H."/>
            <person name="Qiu H."/>
            <person name="Zel Zion U."/>
            <person name="Chan C.X."/>
            <person name="Stephens T.G."/>
            <person name="Weber A.P.M."/>
            <person name="Boo G.H."/>
            <person name="Boo S.M."/>
            <person name="Kim K.M."/>
            <person name="Shin Y."/>
            <person name="Jung M."/>
            <person name="Lee S.J."/>
            <person name="Yim H.S."/>
            <person name="Lee J.H."/>
            <person name="Bhattacharya D."/>
            <person name="Yoon H.S."/>
        </authorList>
    </citation>
    <scope>NUCLEOTIDE SEQUENCE [LARGE SCALE GENOMIC DNA]</scope>
    <source>
        <strain evidence="7 8">SKKU-2015</strain>
        <tissue evidence="7">Whole body</tissue>
    </source>
</reference>
<evidence type="ECO:0000256" key="2">
    <source>
        <dbReference type="ARBA" id="ARBA00009307"/>
    </source>
</evidence>
<name>A0A2V3J775_9FLOR</name>
<proteinExistence type="inferred from homology"/>
<evidence type="ECO:0000313" key="7">
    <source>
        <dbReference type="EMBL" id="PXF49817.1"/>
    </source>
</evidence>
<organism evidence="7 8">
    <name type="scientific">Gracilariopsis chorda</name>
    <dbReference type="NCBI Taxonomy" id="448386"/>
    <lineage>
        <taxon>Eukaryota</taxon>
        <taxon>Rhodophyta</taxon>
        <taxon>Florideophyceae</taxon>
        <taxon>Rhodymeniophycidae</taxon>
        <taxon>Gracilariales</taxon>
        <taxon>Gracilariaceae</taxon>
        <taxon>Gracilariopsis</taxon>
    </lineage>
</organism>
<evidence type="ECO:0000256" key="1">
    <source>
        <dbReference type="ARBA" id="ARBA00004123"/>
    </source>
</evidence>
<dbReference type="Gene3D" id="2.40.50.140">
    <property type="entry name" value="Nucleic acid-binding proteins"/>
    <property type="match status" value="1"/>
</dbReference>
<feature type="compositionally biased region" description="Acidic residues" evidence="5">
    <location>
        <begin position="205"/>
        <end position="215"/>
    </location>
</feature>
<sequence>MFKLVTIEDVVLVPARLFGYPRLESLEYVINKRLSDKIIPGVGLVIAFWDWVKVGEDALQIHSGESNTKCTFRVVVFSPFEGEAVFGRVSGAYDGGVFMELGFFDAITVKKENLPRPSSYDEDERVWIWKPTFEEEGEAQTFYMDVTNESVFRVMELMFEDSWRIPPTERNVEGRNPMSIFAALYDEAVQDNQGLGDPLWWYEEGEGEDEGEEGGVGDGAKEEAEVLEDGEGGEGEVYGHENCDVGRGINASISGY</sequence>
<dbReference type="Proteomes" id="UP000247409">
    <property type="component" value="Unassembled WGS sequence"/>
</dbReference>
<accession>A0A2V3J775</accession>
<protein>
    <submittedName>
        <fullName evidence="7">DNA-directed RNA polymerase III subunit RPC8</fullName>
    </submittedName>
</protein>
<dbReference type="EMBL" id="NBIV01000002">
    <property type="protein sequence ID" value="PXF49817.1"/>
    <property type="molecule type" value="Genomic_DNA"/>
</dbReference>
<dbReference type="InterPro" id="IPR012340">
    <property type="entry name" value="NA-bd_OB-fold"/>
</dbReference>
<dbReference type="GO" id="GO:0006384">
    <property type="term" value="P:transcription initiation at RNA polymerase III promoter"/>
    <property type="evidence" value="ECO:0007669"/>
    <property type="project" value="TreeGrafter"/>
</dbReference>
<dbReference type="AlphaFoldDB" id="A0A2V3J775"/>
<dbReference type="Gene3D" id="3.30.1490.120">
    <property type="entry name" value="RNA polymerase Rpb7-like, N-terminal domain"/>
    <property type="match status" value="1"/>
</dbReference>